<evidence type="ECO:0000256" key="7">
    <source>
        <dbReference type="SAM" id="Phobius"/>
    </source>
</evidence>
<protein>
    <recommendedName>
        <fullName evidence="10">Transmembrane protein 161B</fullName>
    </recommendedName>
</protein>
<organism evidence="8 9">
    <name type="scientific">Cercopithifilaria johnstoni</name>
    <dbReference type="NCBI Taxonomy" id="2874296"/>
    <lineage>
        <taxon>Eukaryota</taxon>
        <taxon>Metazoa</taxon>
        <taxon>Ecdysozoa</taxon>
        <taxon>Nematoda</taxon>
        <taxon>Chromadorea</taxon>
        <taxon>Rhabditida</taxon>
        <taxon>Spirurina</taxon>
        <taxon>Spiruromorpha</taxon>
        <taxon>Filarioidea</taxon>
        <taxon>Onchocercidae</taxon>
        <taxon>Cercopithifilaria</taxon>
    </lineage>
</organism>
<name>A0A8J2PRV1_9BILA</name>
<evidence type="ECO:0000256" key="6">
    <source>
        <dbReference type="ARBA" id="ARBA00023180"/>
    </source>
</evidence>
<keyword evidence="5 7" id="KW-0472">Membrane</keyword>
<dbReference type="InterPro" id="IPR019395">
    <property type="entry name" value="Transmembrane_161A/B"/>
</dbReference>
<sequence>MVNEALLGHHILASLFTFFFLTKIRKRFSLVEIILCDRLQRYLLPSNAILRQASQSRSVKNRKRKHPRDEESDALILKKIDLNLMTIPVNIADLQRLQFYETFIWSADFLGFTLVSYVISEFICFIFPNNTDFNISIIWLLFSVFFLLQALTLIAATYFTSNVAIGERNLVISIAFLFFLFSLMLIMFAERLFDTPVNKAFDSLKNATTKFMAESRVPDSMSQHSPLLFFISLAIMLAFFAALLVFPGFRYARMYSDVVKSAERPFDKMLYHFTFMSQFLALFLYSHPAKNILVYGPKRLLSESQMDIMRIYIVILTAVLRLFLYRPHLQSFLDQSLIALSKIHRESGWIKTSVLQMKVQRYFYFFNIAALHYFVPPLLPVLYALILKTTCGISWTGMNDEAAHSQMLSTIPTGSLRALLNATVHRGLWSILIVASLSTNAAFSLMGLVYVHRFEWS</sequence>
<evidence type="ECO:0000313" key="9">
    <source>
        <dbReference type="Proteomes" id="UP000746747"/>
    </source>
</evidence>
<keyword evidence="9" id="KW-1185">Reference proteome</keyword>
<evidence type="ECO:0000256" key="1">
    <source>
        <dbReference type="ARBA" id="ARBA00004141"/>
    </source>
</evidence>
<evidence type="ECO:0000256" key="5">
    <source>
        <dbReference type="ARBA" id="ARBA00023136"/>
    </source>
</evidence>
<dbReference type="PANTHER" id="PTHR13624:SF6">
    <property type="entry name" value="EMEI"/>
    <property type="match status" value="1"/>
</dbReference>
<feature type="transmembrane region" description="Helical" evidence="7">
    <location>
        <begin position="170"/>
        <end position="189"/>
    </location>
</feature>
<evidence type="ECO:0000256" key="3">
    <source>
        <dbReference type="ARBA" id="ARBA00022692"/>
    </source>
</evidence>
<feature type="transmembrane region" description="Helical" evidence="7">
    <location>
        <begin position="134"/>
        <end position="158"/>
    </location>
</feature>
<comment type="caution">
    <text evidence="8">The sequence shown here is derived from an EMBL/GenBank/DDBJ whole genome shotgun (WGS) entry which is preliminary data.</text>
</comment>
<feature type="transmembrane region" description="Helical" evidence="7">
    <location>
        <begin position="270"/>
        <end position="288"/>
    </location>
</feature>
<accession>A0A8J2PRV1</accession>
<dbReference type="EMBL" id="CAKAEH010001060">
    <property type="protein sequence ID" value="CAG9532796.1"/>
    <property type="molecule type" value="Genomic_DNA"/>
</dbReference>
<comment type="similarity">
    <text evidence="2">Belongs to the TMEM161 family.</text>
</comment>
<dbReference type="AlphaFoldDB" id="A0A8J2PRV1"/>
<keyword evidence="3 7" id="KW-0812">Transmembrane</keyword>
<feature type="transmembrane region" description="Helical" evidence="7">
    <location>
        <begin position="362"/>
        <end position="386"/>
    </location>
</feature>
<evidence type="ECO:0000256" key="4">
    <source>
        <dbReference type="ARBA" id="ARBA00022989"/>
    </source>
</evidence>
<reference evidence="8" key="1">
    <citation type="submission" date="2021-09" db="EMBL/GenBank/DDBJ databases">
        <authorList>
            <consortium name="Pathogen Informatics"/>
        </authorList>
    </citation>
    <scope>NUCLEOTIDE SEQUENCE</scope>
</reference>
<dbReference type="GO" id="GO:0016020">
    <property type="term" value="C:membrane"/>
    <property type="evidence" value="ECO:0007669"/>
    <property type="project" value="UniProtKB-SubCell"/>
</dbReference>
<evidence type="ECO:0000313" key="8">
    <source>
        <dbReference type="EMBL" id="CAG9532796.1"/>
    </source>
</evidence>
<feature type="transmembrane region" description="Helical" evidence="7">
    <location>
        <begin position="308"/>
        <end position="325"/>
    </location>
</feature>
<evidence type="ECO:0000256" key="2">
    <source>
        <dbReference type="ARBA" id="ARBA00009706"/>
    </source>
</evidence>
<dbReference type="PANTHER" id="PTHR13624">
    <property type="entry name" value="RE42071P"/>
    <property type="match status" value="1"/>
</dbReference>
<dbReference type="OrthoDB" id="784140at2759"/>
<evidence type="ECO:0008006" key="10">
    <source>
        <dbReference type="Google" id="ProtNLM"/>
    </source>
</evidence>
<gene>
    <name evidence="8" type="ORF">CJOHNSTONI_LOCUS3075</name>
</gene>
<dbReference type="Pfam" id="PF10268">
    <property type="entry name" value="Tmemb_161AB"/>
    <property type="match status" value="1"/>
</dbReference>
<feature type="transmembrane region" description="Helical" evidence="7">
    <location>
        <begin position="227"/>
        <end position="249"/>
    </location>
</feature>
<feature type="transmembrane region" description="Helical" evidence="7">
    <location>
        <begin position="6"/>
        <end position="24"/>
    </location>
</feature>
<comment type="subcellular location">
    <subcellularLocation>
        <location evidence="1">Membrane</location>
        <topology evidence="1">Multi-pass membrane protein</topology>
    </subcellularLocation>
</comment>
<feature type="transmembrane region" description="Helical" evidence="7">
    <location>
        <begin position="103"/>
        <end position="128"/>
    </location>
</feature>
<feature type="transmembrane region" description="Helical" evidence="7">
    <location>
        <begin position="428"/>
        <end position="451"/>
    </location>
</feature>
<keyword evidence="4 7" id="KW-1133">Transmembrane helix</keyword>
<dbReference type="Proteomes" id="UP000746747">
    <property type="component" value="Unassembled WGS sequence"/>
</dbReference>
<keyword evidence="6" id="KW-0325">Glycoprotein</keyword>
<proteinExistence type="inferred from homology"/>